<dbReference type="Proteomes" id="UP000062645">
    <property type="component" value="Chromosome"/>
</dbReference>
<dbReference type="OrthoDB" id="488805at2"/>
<dbReference type="KEGG" id="npz:ACX27_13130"/>
<gene>
    <name evidence="1" type="ORF">ACX27_13130</name>
</gene>
<reference evidence="1 2" key="2">
    <citation type="journal article" date="2016" name="Genome Announc.">
        <title>Draft Genome Sequence of the N2-Fixing Cyanobacterium Nostoc piscinale CENA21, Isolated from the Brazilian Amazon Floodplain.</title>
        <authorList>
            <person name="Leao T."/>
            <person name="Guimaraes P.I."/>
            <person name="de Melo A.G."/>
            <person name="Ramos R.T."/>
            <person name="Leao P.N."/>
            <person name="Silva A."/>
            <person name="Fiore M.F."/>
            <person name="Schneider M.P."/>
        </authorList>
    </citation>
    <scope>NUCLEOTIDE SEQUENCE [LARGE SCALE GENOMIC DNA]</scope>
    <source>
        <strain evidence="1 2">CENA21</strain>
    </source>
</reference>
<reference evidence="2" key="1">
    <citation type="submission" date="2015-07" db="EMBL/GenBank/DDBJ databases">
        <title>Genome Of Nitrogen-Fixing Cyanobacterium Nostoc piscinale CENA21 From Solimoes/Amazon River Floodplain Sediments And Comparative Genomics To Uncover Biosynthetic Natural Products Potential.</title>
        <authorList>
            <person name="Leao T.F."/>
            <person name="Leao P.N."/>
            <person name="Guimaraes P.I."/>
            <person name="de Melo A.G.C."/>
            <person name="Ramos R.T.J."/>
            <person name="Silva A."/>
            <person name="Fiore M.F."/>
            <person name="Schneider M.P.C."/>
        </authorList>
    </citation>
    <scope>NUCLEOTIDE SEQUENCE [LARGE SCALE GENOMIC DNA]</scope>
    <source>
        <strain evidence="2">CENA21</strain>
    </source>
</reference>
<dbReference type="RefSeq" id="WP_062293044.1">
    <property type="nucleotide sequence ID" value="NZ_CP012036.1"/>
</dbReference>
<accession>A0A0M4T489</accession>
<proteinExistence type="predicted"/>
<name>A0A0M4T489_9NOSO</name>
<dbReference type="PATRIC" id="fig|224013.5.peg.3181"/>
<protein>
    <submittedName>
        <fullName evidence="1">Uncharacterized protein</fullName>
    </submittedName>
</protein>
<sequence length="63" mass="7272">MYDKSDIEIMIENMSLSGVLSILSQVCYEKAEHLRTNWQDVETARTWEKVGRAVGKIKIKTDL</sequence>
<evidence type="ECO:0000313" key="2">
    <source>
        <dbReference type="Proteomes" id="UP000062645"/>
    </source>
</evidence>
<evidence type="ECO:0000313" key="1">
    <source>
        <dbReference type="EMBL" id="ALF53566.1"/>
    </source>
</evidence>
<dbReference type="AlphaFoldDB" id="A0A0M4T489"/>
<dbReference type="EMBL" id="CP012036">
    <property type="protein sequence ID" value="ALF53566.1"/>
    <property type="molecule type" value="Genomic_DNA"/>
</dbReference>
<organism evidence="1 2">
    <name type="scientific">Nostoc piscinale CENA21</name>
    <dbReference type="NCBI Taxonomy" id="224013"/>
    <lineage>
        <taxon>Bacteria</taxon>
        <taxon>Bacillati</taxon>
        <taxon>Cyanobacteriota</taxon>
        <taxon>Cyanophyceae</taxon>
        <taxon>Nostocales</taxon>
        <taxon>Nostocaceae</taxon>
        <taxon>Nostoc</taxon>
    </lineage>
</organism>
<keyword evidence="2" id="KW-1185">Reference proteome</keyword>